<sequence>MTLLHDARTSPDTPVPGAPATAPDAAARESAPAEGPRERRSLTIGRLTVDTPVMLAPMAGVTNMAFRVLCREFGARHSDDDGGLFPTEMVTTRALIEDHTESWRLLRMADRERPRSVQLYGVDPAVVARSIELILERDAADHIDLNFGCPVPKVTRRGGGGVLPWKDELFTRILRAAVDAAGDVPVTLKTRKGVDDAHLTYHDAGLIAQEVGAAAITLHGRTVKEQYSGTADWTSIGDLKQTVTDIPVLGNGDVWSAEDALRMMDETGADGVVVGRGCQGRPWLFADLAAGFSGSDERVRPGLGDVARIVRRHAELLAEFYEDEGRGVRDLRKHVAWYFKGYPVGGDMRRRLTTMESLADLDEKLAELDLDAPYPGEAVEGPRGRSGHARNAVVPQGWMDSRSLSTDHRESLHEAELDVSGG</sequence>
<accession>A0ABW4PYK4</accession>
<evidence type="ECO:0000256" key="1">
    <source>
        <dbReference type="SAM" id="MobiDB-lite"/>
    </source>
</evidence>
<gene>
    <name evidence="3" type="primary">dusB</name>
    <name evidence="3" type="ORF">ACFSDA_12655</name>
</gene>
<dbReference type="RefSeq" id="WP_343905150.1">
    <property type="nucleotide sequence ID" value="NZ_BAAAIS010000003.1"/>
</dbReference>
<dbReference type="GO" id="GO:0016491">
    <property type="term" value="F:oxidoreductase activity"/>
    <property type="evidence" value="ECO:0007669"/>
    <property type="project" value="UniProtKB-KW"/>
</dbReference>
<dbReference type="Pfam" id="PF01207">
    <property type="entry name" value="Dus"/>
    <property type="match status" value="1"/>
</dbReference>
<feature type="domain" description="DUS-like FMN-binding" evidence="2">
    <location>
        <begin position="54"/>
        <end position="365"/>
    </location>
</feature>
<dbReference type="CDD" id="cd02801">
    <property type="entry name" value="DUS_like_FMN"/>
    <property type="match status" value="1"/>
</dbReference>
<feature type="region of interest" description="Disordered" evidence="1">
    <location>
        <begin position="1"/>
        <end position="41"/>
    </location>
</feature>
<keyword evidence="4" id="KW-1185">Reference proteome</keyword>
<evidence type="ECO:0000259" key="2">
    <source>
        <dbReference type="Pfam" id="PF01207"/>
    </source>
</evidence>
<evidence type="ECO:0000313" key="3">
    <source>
        <dbReference type="EMBL" id="MFD1835917.1"/>
    </source>
</evidence>
<dbReference type="SUPFAM" id="SSF51395">
    <property type="entry name" value="FMN-linked oxidoreductases"/>
    <property type="match status" value="1"/>
</dbReference>
<name>A0ABW4PYK4_9MICO</name>
<feature type="region of interest" description="Disordered" evidence="1">
    <location>
        <begin position="374"/>
        <end position="422"/>
    </location>
</feature>
<dbReference type="Gene3D" id="1.10.1200.80">
    <property type="entry name" value="Putative flavin oxidoreducatase, domain 2"/>
    <property type="match status" value="1"/>
</dbReference>
<comment type="caution">
    <text evidence="3">The sequence shown here is derived from an EMBL/GenBank/DDBJ whole genome shotgun (WGS) entry which is preliminary data.</text>
</comment>
<protein>
    <submittedName>
        <fullName evidence="3">tRNA dihydrouridine synthase DusB</fullName>
        <ecNumber evidence="3">1.3.1.-</ecNumber>
    </submittedName>
</protein>
<dbReference type="EMBL" id="JBHUFL010000003">
    <property type="protein sequence ID" value="MFD1835917.1"/>
    <property type="molecule type" value="Genomic_DNA"/>
</dbReference>
<dbReference type="PANTHER" id="PTHR45846:SF1">
    <property type="entry name" value="TRNA-DIHYDROURIDINE(47) SYNTHASE [NAD(P)(+)]-LIKE"/>
    <property type="match status" value="1"/>
</dbReference>
<dbReference type="Proteomes" id="UP001597280">
    <property type="component" value="Unassembled WGS sequence"/>
</dbReference>
<dbReference type="InterPro" id="IPR035587">
    <property type="entry name" value="DUS-like_FMN-bd"/>
</dbReference>
<dbReference type="PANTHER" id="PTHR45846">
    <property type="entry name" value="TRNA-DIHYDROURIDINE(47) SYNTHASE [NAD(P)(+)]-LIKE"/>
    <property type="match status" value="1"/>
</dbReference>
<dbReference type="InterPro" id="IPR024036">
    <property type="entry name" value="tRNA-dHydroUridine_Synthase_C"/>
</dbReference>
<feature type="compositionally biased region" description="Low complexity" evidence="1">
    <location>
        <begin position="18"/>
        <end position="34"/>
    </location>
</feature>
<evidence type="ECO:0000313" key="4">
    <source>
        <dbReference type="Proteomes" id="UP001597280"/>
    </source>
</evidence>
<reference evidence="4" key="1">
    <citation type="journal article" date="2019" name="Int. J. Syst. Evol. Microbiol.">
        <title>The Global Catalogue of Microorganisms (GCM) 10K type strain sequencing project: providing services to taxonomists for standard genome sequencing and annotation.</title>
        <authorList>
            <consortium name="The Broad Institute Genomics Platform"/>
            <consortium name="The Broad Institute Genome Sequencing Center for Infectious Disease"/>
            <person name="Wu L."/>
            <person name="Ma J."/>
        </authorList>
    </citation>
    <scope>NUCLEOTIDE SEQUENCE [LARGE SCALE GENOMIC DNA]</scope>
    <source>
        <strain evidence="4">JCM 11650</strain>
    </source>
</reference>
<organism evidence="3 4">
    <name type="scientific">Brachybacterium rhamnosum</name>
    <dbReference type="NCBI Taxonomy" id="173361"/>
    <lineage>
        <taxon>Bacteria</taxon>
        <taxon>Bacillati</taxon>
        <taxon>Actinomycetota</taxon>
        <taxon>Actinomycetes</taxon>
        <taxon>Micrococcales</taxon>
        <taxon>Dermabacteraceae</taxon>
        <taxon>Brachybacterium</taxon>
    </lineage>
</organism>
<dbReference type="NCBIfam" id="TIGR00737">
    <property type="entry name" value="nifR3_yhdG"/>
    <property type="match status" value="1"/>
</dbReference>
<dbReference type="Gene3D" id="3.20.20.70">
    <property type="entry name" value="Aldolase class I"/>
    <property type="match status" value="1"/>
</dbReference>
<feature type="compositionally biased region" description="Basic and acidic residues" evidence="1">
    <location>
        <begin position="405"/>
        <end position="416"/>
    </location>
</feature>
<keyword evidence="3" id="KW-0560">Oxidoreductase</keyword>
<dbReference type="EC" id="1.3.1.-" evidence="3"/>
<dbReference type="InterPro" id="IPR004652">
    <property type="entry name" value="DusB-like"/>
</dbReference>
<dbReference type="InterPro" id="IPR013785">
    <property type="entry name" value="Aldolase_TIM"/>
</dbReference>
<proteinExistence type="predicted"/>